<evidence type="ECO:0000313" key="2">
    <source>
        <dbReference type="Proteomes" id="UP001596166"/>
    </source>
</evidence>
<keyword evidence="2" id="KW-1185">Reference proteome</keyword>
<dbReference type="Proteomes" id="UP001596166">
    <property type="component" value="Unassembled WGS sequence"/>
</dbReference>
<sequence length="197" mass="21778">MTARRTAITRADILPLDRYALERAARRSGLVAVKKRRRVAVGPYALVHFENYETMWQQVHEMLFIERGGEDQIDGELRAYNGLIPQGTELVATVMFEIADPERRAAALGRLGGVERTVTLRFAGHTVTGRPEEDVARTNEAGKTSAVHFLHFGFTPEQIAAFRTPGTEVVLGIAHPRYGHMAVVPEAVRAELAGDFG</sequence>
<evidence type="ECO:0000313" key="1">
    <source>
        <dbReference type="EMBL" id="MFC5358511.1"/>
    </source>
</evidence>
<dbReference type="InterPro" id="IPR021890">
    <property type="entry name" value="DUF3501"/>
</dbReference>
<accession>A0ABW0GCF7</accession>
<proteinExistence type="predicted"/>
<gene>
    <name evidence="1" type="ORF">ACFPMG_26315</name>
</gene>
<reference evidence="2" key="1">
    <citation type="journal article" date="2019" name="Int. J. Syst. Evol. Microbiol.">
        <title>The Global Catalogue of Microorganisms (GCM) 10K type strain sequencing project: providing services to taxonomists for standard genome sequencing and annotation.</title>
        <authorList>
            <consortium name="The Broad Institute Genomics Platform"/>
            <consortium name="The Broad Institute Genome Sequencing Center for Infectious Disease"/>
            <person name="Wu L."/>
            <person name="Ma J."/>
        </authorList>
    </citation>
    <scope>NUCLEOTIDE SEQUENCE [LARGE SCALE GENOMIC DNA]</scope>
    <source>
        <strain evidence="2">CCUG 58760</strain>
    </source>
</reference>
<name>A0ABW0GCF7_9PROT</name>
<dbReference type="EMBL" id="JBHSLC010000087">
    <property type="protein sequence ID" value="MFC5358511.1"/>
    <property type="molecule type" value="Genomic_DNA"/>
</dbReference>
<dbReference type="Pfam" id="PF12007">
    <property type="entry name" value="DUF3501"/>
    <property type="match status" value="1"/>
</dbReference>
<comment type="caution">
    <text evidence="1">The sequence shown here is derived from an EMBL/GenBank/DDBJ whole genome shotgun (WGS) entry which is preliminary data.</text>
</comment>
<organism evidence="1 2">
    <name type="scientific">Azospirillum himalayense</name>
    <dbReference type="NCBI Taxonomy" id="654847"/>
    <lineage>
        <taxon>Bacteria</taxon>
        <taxon>Pseudomonadati</taxon>
        <taxon>Pseudomonadota</taxon>
        <taxon>Alphaproteobacteria</taxon>
        <taxon>Rhodospirillales</taxon>
        <taxon>Azospirillaceae</taxon>
        <taxon>Azospirillum</taxon>
    </lineage>
</organism>
<protein>
    <submittedName>
        <fullName evidence="1">DUF3501 family protein</fullName>
    </submittedName>
</protein>
<dbReference type="RefSeq" id="WP_376998192.1">
    <property type="nucleotide sequence ID" value="NZ_JBHSLC010000087.1"/>
</dbReference>